<reference evidence="2" key="1">
    <citation type="submission" date="2021-01" db="EMBL/GenBank/DDBJ databases">
        <authorList>
            <consortium name="Genoscope - CEA"/>
            <person name="William W."/>
        </authorList>
    </citation>
    <scope>NUCLEOTIDE SEQUENCE</scope>
</reference>
<evidence type="ECO:0000313" key="3">
    <source>
        <dbReference type="Proteomes" id="UP000688137"/>
    </source>
</evidence>
<sequence length="148" mass="17676">MITLQLQQGSLEINPKRIVTLAPLKNKRQNGDHRYQIKQQILEEVKKSKQQQQNEFNDLQYIHSIQYTERFARKDYLFYQKKTKFKQKALSCSNNKCSFMSISKVADLPPIIDWRRENKILTPEYSENGDFMSYVRKQVIKNNQKSLD</sequence>
<dbReference type="EMBL" id="CAJJDM010000108">
    <property type="protein sequence ID" value="CAD8097956.1"/>
    <property type="molecule type" value="Genomic_DNA"/>
</dbReference>
<name>A0A8S1P4L7_PARPR</name>
<feature type="coiled-coil region" evidence="1">
    <location>
        <begin position="35"/>
        <end position="62"/>
    </location>
</feature>
<dbReference type="OMA" id="HRYQIKQ"/>
<gene>
    <name evidence="2" type="ORF">PPRIM_AZ9-3.1.T1050120</name>
</gene>
<keyword evidence="1" id="KW-0175">Coiled coil</keyword>
<dbReference type="Proteomes" id="UP000688137">
    <property type="component" value="Unassembled WGS sequence"/>
</dbReference>
<evidence type="ECO:0000256" key="1">
    <source>
        <dbReference type="SAM" id="Coils"/>
    </source>
</evidence>
<proteinExistence type="predicted"/>
<evidence type="ECO:0000313" key="2">
    <source>
        <dbReference type="EMBL" id="CAD8097956.1"/>
    </source>
</evidence>
<dbReference type="AlphaFoldDB" id="A0A8S1P4L7"/>
<organism evidence="2 3">
    <name type="scientific">Paramecium primaurelia</name>
    <dbReference type="NCBI Taxonomy" id="5886"/>
    <lineage>
        <taxon>Eukaryota</taxon>
        <taxon>Sar</taxon>
        <taxon>Alveolata</taxon>
        <taxon>Ciliophora</taxon>
        <taxon>Intramacronucleata</taxon>
        <taxon>Oligohymenophorea</taxon>
        <taxon>Peniculida</taxon>
        <taxon>Parameciidae</taxon>
        <taxon>Paramecium</taxon>
    </lineage>
</organism>
<protein>
    <submittedName>
        <fullName evidence="2">Uncharacterized protein</fullName>
    </submittedName>
</protein>
<comment type="caution">
    <text evidence="2">The sequence shown here is derived from an EMBL/GenBank/DDBJ whole genome shotgun (WGS) entry which is preliminary data.</text>
</comment>
<accession>A0A8S1P4L7</accession>
<keyword evidence="3" id="KW-1185">Reference proteome</keyword>